<name>A0AAE3LPD1_9BACI</name>
<dbReference type="AlphaFoldDB" id="A0AAE3LPD1"/>
<gene>
    <name evidence="1" type="ORF">OEV98_15055</name>
</gene>
<evidence type="ECO:0000313" key="1">
    <source>
        <dbReference type="EMBL" id="MCU9614861.1"/>
    </source>
</evidence>
<evidence type="ECO:0000313" key="2">
    <source>
        <dbReference type="Proteomes" id="UP001209318"/>
    </source>
</evidence>
<protein>
    <submittedName>
        <fullName evidence="1">Uncharacterized protein</fullName>
    </submittedName>
</protein>
<proteinExistence type="predicted"/>
<dbReference type="Proteomes" id="UP001209318">
    <property type="component" value="Unassembled WGS sequence"/>
</dbReference>
<comment type="caution">
    <text evidence="1">The sequence shown here is derived from an EMBL/GenBank/DDBJ whole genome shotgun (WGS) entry which is preliminary data.</text>
</comment>
<accession>A0AAE3LPD1</accession>
<dbReference type="EMBL" id="JAOUSF010000005">
    <property type="protein sequence ID" value="MCU9614861.1"/>
    <property type="molecule type" value="Genomic_DNA"/>
</dbReference>
<dbReference type="RefSeq" id="WP_263074182.1">
    <property type="nucleotide sequence ID" value="NZ_JAOUSF010000005.1"/>
</dbReference>
<organism evidence="1 2">
    <name type="scientific">Perspicuibacillus lycopersici</name>
    <dbReference type="NCBI Taxonomy" id="1325689"/>
    <lineage>
        <taxon>Bacteria</taxon>
        <taxon>Bacillati</taxon>
        <taxon>Bacillota</taxon>
        <taxon>Bacilli</taxon>
        <taxon>Bacillales</taxon>
        <taxon>Bacillaceae</taxon>
        <taxon>Perspicuibacillus</taxon>
    </lineage>
</organism>
<sequence length="142" mass="16543">MIERIRMHGVSNEAMLKMLETADETVFSAYGEGIPDWQTLITFYENNQEKVKAMIQEGYQISFLTKGALKNLLRLKYCLLEQEDFDDCGDYLEIHQISEKDRQSLKQTIAKNWTIIEQPNSNMVKIELTYKPEDVKTLAKKS</sequence>
<keyword evidence="2" id="KW-1185">Reference proteome</keyword>
<reference evidence="1" key="1">
    <citation type="submission" date="2022-10" db="EMBL/GenBank/DDBJ databases">
        <title>Description of Fervidibacillus gen. nov. in the family Fervidibacillaceae fam. nov. with two species, Fervidibacillus albus sp. nov., and Fervidibacillus halotolerans sp. nov., isolated from tidal flat sediments.</title>
        <authorList>
            <person name="Kwon K.K."/>
            <person name="Yang S.-H."/>
        </authorList>
    </citation>
    <scope>NUCLEOTIDE SEQUENCE</scope>
    <source>
        <strain evidence="1">JCM 19140</strain>
    </source>
</reference>